<gene>
    <name evidence="4" type="ORF">I6U48_23970</name>
</gene>
<sequence length="206" mass="22816">MRVLGISGDPTGKSKVDTLVKTVLENSKYTNTEFISLRELSIGPCEGCFNCVKNNHCIIQDDWNSVESKVKEAEILVLGIPTYYGAAFGINALTHNFLERWFSLRHKGLKLNLKKVILIIVSGGEHENVAITNLKTFFETYHGITDIEIIIARGSIPCLVCGEGESCPISFAIKMYGEGLKITPDIIPSLEKQNDVIEKSKLILSK</sequence>
<dbReference type="AlphaFoldDB" id="A0A949TP33"/>
<dbReference type="PANTHER" id="PTHR43278:SF1">
    <property type="entry name" value="IRON-SULFUR FLAVOPROTEIN MJ1083"/>
    <property type="match status" value="1"/>
</dbReference>
<evidence type="ECO:0000313" key="5">
    <source>
        <dbReference type="Proteomes" id="UP000694308"/>
    </source>
</evidence>
<protein>
    <submittedName>
        <fullName evidence="4">Flavodoxin family protein</fullName>
    </submittedName>
</protein>
<evidence type="ECO:0000259" key="3">
    <source>
        <dbReference type="Pfam" id="PF03358"/>
    </source>
</evidence>
<dbReference type="GO" id="GO:0016491">
    <property type="term" value="F:oxidoreductase activity"/>
    <property type="evidence" value="ECO:0007669"/>
    <property type="project" value="InterPro"/>
</dbReference>
<dbReference type="EMBL" id="JAEEGC010000142">
    <property type="protein sequence ID" value="MBV7275955.1"/>
    <property type="molecule type" value="Genomic_DNA"/>
</dbReference>
<keyword evidence="2" id="KW-0288">FMN</keyword>
<organism evidence="4 5">
    <name type="scientific">Clostridium thailandense</name>
    <dbReference type="NCBI Taxonomy" id="2794346"/>
    <lineage>
        <taxon>Bacteria</taxon>
        <taxon>Bacillati</taxon>
        <taxon>Bacillota</taxon>
        <taxon>Clostridia</taxon>
        <taxon>Eubacteriales</taxon>
        <taxon>Clostridiaceae</taxon>
        <taxon>Clostridium</taxon>
    </lineage>
</organism>
<dbReference type="RefSeq" id="WP_218323001.1">
    <property type="nucleotide sequence ID" value="NZ_JAEEGC010000142.1"/>
</dbReference>
<evidence type="ECO:0000313" key="4">
    <source>
        <dbReference type="EMBL" id="MBV7275955.1"/>
    </source>
</evidence>
<evidence type="ECO:0000256" key="1">
    <source>
        <dbReference type="ARBA" id="ARBA00022630"/>
    </source>
</evidence>
<comment type="caution">
    <text evidence="4">The sequence shown here is derived from an EMBL/GenBank/DDBJ whole genome shotgun (WGS) entry which is preliminary data.</text>
</comment>
<dbReference type="InterPro" id="IPR005025">
    <property type="entry name" value="FMN_Rdtase-like_dom"/>
</dbReference>
<evidence type="ECO:0000256" key="2">
    <source>
        <dbReference type="ARBA" id="ARBA00022643"/>
    </source>
</evidence>
<dbReference type="PANTHER" id="PTHR43278">
    <property type="entry name" value="NAD(P)H-DEPENDENT FMN-CONTAINING OXIDOREDUCTASE YWQN-RELATED"/>
    <property type="match status" value="1"/>
</dbReference>
<dbReference type="Proteomes" id="UP000694308">
    <property type="component" value="Unassembled WGS sequence"/>
</dbReference>
<name>A0A949TP33_9CLOT</name>
<dbReference type="InterPro" id="IPR051796">
    <property type="entry name" value="ISF_SsuE-like"/>
</dbReference>
<keyword evidence="1" id="KW-0285">Flavoprotein</keyword>
<proteinExistence type="predicted"/>
<feature type="domain" description="NADPH-dependent FMN reductase-like" evidence="3">
    <location>
        <begin position="1"/>
        <end position="145"/>
    </location>
</feature>
<keyword evidence="5" id="KW-1185">Reference proteome</keyword>
<accession>A0A949TP33</accession>
<dbReference type="Pfam" id="PF03358">
    <property type="entry name" value="FMN_red"/>
    <property type="match status" value="1"/>
</dbReference>
<reference evidence="4" key="1">
    <citation type="submission" date="2020-12" db="EMBL/GenBank/DDBJ databases">
        <title>Clostridium thailandense sp. nov., a novel acetogenic bacterium isolated from peat land soil in Thailand.</title>
        <authorList>
            <person name="Chaikitkaew S."/>
            <person name="Birkeland N.K."/>
        </authorList>
    </citation>
    <scope>NUCLEOTIDE SEQUENCE</scope>
    <source>
        <strain evidence="4">PL3</strain>
    </source>
</reference>